<name>X1GUP5_9ZZZZ</name>
<gene>
    <name evidence="1" type="ORF">S03H2_33190</name>
</gene>
<dbReference type="EMBL" id="BARU01020190">
    <property type="protein sequence ID" value="GAH60887.1"/>
    <property type="molecule type" value="Genomic_DNA"/>
</dbReference>
<proteinExistence type="predicted"/>
<sequence>MTPGEVITAYQNSRKPPLTDSGLARLWDVSPAFIRYIKQGKRKPANKAFRGCRAKTPELYLALLKATETQQ</sequence>
<organism evidence="1">
    <name type="scientific">marine sediment metagenome</name>
    <dbReference type="NCBI Taxonomy" id="412755"/>
    <lineage>
        <taxon>unclassified sequences</taxon>
        <taxon>metagenomes</taxon>
        <taxon>ecological metagenomes</taxon>
    </lineage>
</organism>
<evidence type="ECO:0000313" key="1">
    <source>
        <dbReference type="EMBL" id="GAH60887.1"/>
    </source>
</evidence>
<comment type="caution">
    <text evidence="1">The sequence shown here is derived from an EMBL/GenBank/DDBJ whole genome shotgun (WGS) entry which is preliminary data.</text>
</comment>
<reference evidence="1" key="1">
    <citation type="journal article" date="2014" name="Front. Microbiol.">
        <title>High frequency of phylogenetically diverse reductive dehalogenase-homologous genes in deep subseafloor sedimentary metagenomes.</title>
        <authorList>
            <person name="Kawai M."/>
            <person name="Futagami T."/>
            <person name="Toyoda A."/>
            <person name="Takaki Y."/>
            <person name="Nishi S."/>
            <person name="Hori S."/>
            <person name="Arai W."/>
            <person name="Tsubouchi T."/>
            <person name="Morono Y."/>
            <person name="Uchiyama I."/>
            <person name="Ito T."/>
            <person name="Fujiyama A."/>
            <person name="Inagaki F."/>
            <person name="Takami H."/>
        </authorList>
    </citation>
    <scope>NUCLEOTIDE SEQUENCE</scope>
    <source>
        <strain evidence="1">Expedition CK06-06</strain>
    </source>
</reference>
<dbReference type="AlphaFoldDB" id="X1GUP5"/>
<protein>
    <recommendedName>
        <fullName evidence="2">HTH cro/C1-type domain-containing protein</fullName>
    </recommendedName>
</protein>
<accession>X1GUP5</accession>
<evidence type="ECO:0008006" key="2">
    <source>
        <dbReference type="Google" id="ProtNLM"/>
    </source>
</evidence>